<evidence type="ECO:0000313" key="3">
    <source>
        <dbReference type="Proteomes" id="UP000275846"/>
    </source>
</evidence>
<evidence type="ECO:0000256" key="1">
    <source>
        <dbReference type="SAM" id="MobiDB-lite"/>
    </source>
</evidence>
<feature type="region of interest" description="Disordered" evidence="1">
    <location>
        <begin position="1"/>
        <end position="42"/>
    </location>
</feature>
<protein>
    <submittedName>
        <fullName evidence="2 4">Uncharacterized protein</fullName>
    </submittedName>
</protein>
<evidence type="ECO:0000313" key="4">
    <source>
        <dbReference type="WBParaSite" id="SSLN_0001524701-mRNA-1"/>
    </source>
</evidence>
<evidence type="ECO:0000313" key="2">
    <source>
        <dbReference type="EMBL" id="VDM01075.1"/>
    </source>
</evidence>
<sequence>MSEISGSSEDTVSKDTLVKEDINIYPRPSSPAAFPSPNRPDATMVAAITGPFYPPVIPHNPLPDLEQPTQPRVSHADPLLTR</sequence>
<name>A0A183TDZ1_SCHSO</name>
<gene>
    <name evidence="2" type="ORF">SSLN_LOCUS14689</name>
</gene>
<dbReference type="WBParaSite" id="SSLN_0001524701-mRNA-1">
    <property type="protein sequence ID" value="SSLN_0001524701-mRNA-1"/>
    <property type="gene ID" value="SSLN_0001524701"/>
</dbReference>
<organism evidence="4">
    <name type="scientific">Schistocephalus solidus</name>
    <name type="common">Tapeworm</name>
    <dbReference type="NCBI Taxonomy" id="70667"/>
    <lineage>
        <taxon>Eukaryota</taxon>
        <taxon>Metazoa</taxon>
        <taxon>Spiralia</taxon>
        <taxon>Lophotrochozoa</taxon>
        <taxon>Platyhelminthes</taxon>
        <taxon>Cestoda</taxon>
        <taxon>Eucestoda</taxon>
        <taxon>Diphyllobothriidea</taxon>
        <taxon>Diphyllobothriidae</taxon>
        <taxon>Schistocephalus</taxon>
    </lineage>
</organism>
<accession>A0A183TDZ1</accession>
<proteinExistence type="predicted"/>
<feature type="compositionally biased region" description="Low complexity" evidence="1">
    <location>
        <begin position="26"/>
        <end position="40"/>
    </location>
</feature>
<dbReference type="AlphaFoldDB" id="A0A183TDZ1"/>
<reference evidence="2 3" key="2">
    <citation type="submission" date="2018-11" db="EMBL/GenBank/DDBJ databases">
        <authorList>
            <consortium name="Pathogen Informatics"/>
        </authorList>
    </citation>
    <scope>NUCLEOTIDE SEQUENCE [LARGE SCALE GENOMIC DNA]</scope>
    <source>
        <strain evidence="2 3">NST_G2</strain>
    </source>
</reference>
<reference evidence="4" key="1">
    <citation type="submission" date="2016-06" db="UniProtKB">
        <authorList>
            <consortium name="WormBaseParasite"/>
        </authorList>
    </citation>
    <scope>IDENTIFICATION</scope>
</reference>
<dbReference type="EMBL" id="UYSU01039216">
    <property type="protein sequence ID" value="VDM01075.1"/>
    <property type="molecule type" value="Genomic_DNA"/>
</dbReference>
<feature type="compositionally biased region" description="Polar residues" evidence="1">
    <location>
        <begin position="1"/>
        <end position="10"/>
    </location>
</feature>
<feature type="region of interest" description="Disordered" evidence="1">
    <location>
        <begin position="55"/>
        <end position="82"/>
    </location>
</feature>
<dbReference type="Proteomes" id="UP000275846">
    <property type="component" value="Unassembled WGS sequence"/>
</dbReference>
<feature type="compositionally biased region" description="Basic and acidic residues" evidence="1">
    <location>
        <begin position="11"/>
        <end position="22"/>
    </location>
</feature>
<keyword evidence="3" id="KW-1185">Reference proteome</keyword>